<comment type="caution">
    <text evidence="2">The sequence shown here is derived from an EMBL/GenBank/DDBJ whole genome shotgun (WGS) entry which is preliminary data.</text>
</comment>
<gene>
    <name evidence="2" type="ORF">H072_377</name>
</gene>
<dbReference type="OrthoDB" id="5285945at2759"/>
<evidence type="ECO:0000256" key="1">
    <source>
        <dbReference type="SAM" id="MobiDB-lite"/>
    </source>
</evidence>
<dbReference type="OMA" id="QHESAIH"/>
<evidence type="ECO:0000313" key="2">
    <source>
        <dbReference type="EMBL" id="EPS45618.1"/>
    </source>
</evidence>
<feature type="region of interest" description="Disordered" evidence="1">
    <location>
        <begin position="15"/>
        <end position="34"/>
    </location>
</feature>
<feature type="compositionally biased region" description="Low complexity" evidence="1">
    <location>
        <begin position="15"/>
        <end position="28"/>
    </location>
</feature>
<keyword evidence="3" id="KW-1185">Reference proteome</keyword>
<reference evidence="2 3" key="1">
    <citation type="journal article" date="2013" name="PLoS Genet.">
        <title>Genomic mechanisms accounting for the adaptation to parasitism in nematode-trapping fungi.</title>
        <authorList>
            <person name="Meerupati T."/>
            <person name="Andersson K.M."/>
            <person name="Friman E."/>
            <person name="Kumar D."/>
            <person name="Tunlid A."/>
            <person name="Ahren D."/>
        </authorList>
    </citation>
    <scope>NUCLEOTIDE SEQUENCE [LARGE SCALE GENOMIC DNA]</scope>
    <source>
        <strain evidence="2 3">CBS 200.50</strain>
    </source>
</reference>
<accession>S8C1J5</accession>
<dbReference type="HOGENOM" id="CLU_563795_0_0_1"/>
<reference evidence="3" key="2">
    <citation type="submission" date="2013-04" db="EMBL/GenBank/DDBJ databases">
        <title>Genomic mechanisms accounting for the adaptation to parasitism in nematode-trapping fungi.</title>
        <authorList>
            <person name="Ahren D.G."/>
        </authorList>
    </citation>
    <scope>NUCLEOTIDE SEQUENCE [LARGE SCALE GENOMIC DNA]</scope>
    <source>
        <strain evidence="3">CBS 200.50</strain>
    </source>
</reference>
<dbReference type="AlphaFoldDB" id="S8C1J5"/>
<dbReference type="EMBL" id="AQGS01000010">
    <property type="protein sequence ID" value="EPS45618.1"/>
    <property type="molecule type" value="Genomic_DNA"/>
</dbReference>
<name>S8C1J5_DACHA</name>
<evidence type="ECO:0000313" key="3">
    <source>
        <dbReference type="Proteomes" id="UP000015100"/>
    </source>
</evidence>
<dbReference type="Proteomes" id="UP000015100">
    <property type="component" value="Unassembled WGS sequence"/>
</dbReference>
<sequence>MSLKSLSKRLSRHLSISSSSRAGPSSASTPHADAPVLPPAYEDVPVFAAPAEDIPFLPYEILDEIIYWAIIPAFDEYRQHDSPIHVQTLHSLANVSTACLAIVRRICRDAGEIPSDHRSLACNHASTERTFETAAAWMPVSVLAGIFHLAIFEPDRRHGSAGTVARITGYQCNLTALVLLIWDRQAMEGMEGVPRNRIYFTYQLLSAGFNSLRSVVDFNGVLKSLAKIRHLQFCYVKLGVPTLQCDVQCLVDAVTNIAPTRYLRVDIQVFGWAAGKKEVAGMEGYWAKLPVEVMNAGLSRGASRVDIGNFKADDAGVKSREIVHEGSLVNFIRAREIPAEAVREGTFAQMILGGHLDFCVAGGGGESKRGVKSAGAGPSKSLWKAVVGTNRVIVTPFTYHLTAVRDGQLPWMGDGEKFRFNHFFELATREGEHMGTAEAKTVEEGWTLH</sequence>
<protein>
    <submittedName>
        <fullName evidence="2">Uncharacterized protein</fullName>
    </submittedName>
</protein>
<proteinExistence type="predicted"/>
<organism evidence="2 3">
    <name type="scientific">Dactylellina haptotyla (strain CBS 200.50)</name>
    <name type="common">Nematode-trapping fungus</name>
    <name type="synonym">Monacrosporium haptotylum</name>
    <dbReference type="NCBI Taxonomy" id="1284197"/>
    <lineage>
        <taxon>Eukaryota</taxon>
        <taxon>Fungi</taxon>
        <taxon>Dikarya</taxon>
        <taxon>Ascomycota</taxon>
        <taxon>Pezizomycotina</taxon>
        <taxon>Orbiliomycetes</taxon>
        <taxon>Orbiliales</taxon>
        <taxon>Orbiliaceae</taxon>
        <taxon>Dactylellina</taxon>
    </lineage>
</organism>